<evidence type="ECO:0000313" key="2">
    <source>
        <dbReference type="Proteomes" id="UP000664032"/>
    </source>
</evidence>
<sequence>MFALCQVPSDFALTLVLELVYRRVLYSSDQQLAAQVDTEQKQADLKAFAAHGCYGTSVITALTAQNTKGIQGVHATPPGFVAQQITSIFDDLDVRAIKTGMLFDAAIATVVAQCLKTHVAQGALPPVICDPVCVSTSGHTLLHEDALQVLISELFPLATLITPNKPEAELLLSKMGVPDVEINNLDDMLSSAKKLLSVGCEAVLLKGGHVITSIDEVVLAQEKYSGLKVIKQGMLGDNMEIILVNYPEIAIENLELVADVLCQKSGSTTIFVRPHIKSSSTHGTGCTLSSAIAAELANGSPLEDAVANAALYTHLGIQAADPIGSGHGPLNHFHNVTKILIPQRTETNPYPFTRLLIEGASSSWKDYVEHAFVKQLGEGTLDRARFIHFIKQDYLYLKYYARAYGLLAAKSTSFGWIRSATETILNVLHEIGNHKTYCSTFGITEAELESTPESAATTSYGAYIMDVGLQGDSMKLVMALTACLLGYGEVGLWLKKQASTKNSWVMLEGNPYKHWIQEYSGSMYQDAVRIGLETIESYAVADPPSAQRLKEWQTVWERCTRLEKGFWDMAMQLSE</sequence>
<accession>A0ACB8H7C2</accession>
<comment type="caution">
    <text evidence="1">The sequence shown here is derived from an EMBL/GenBank/DDBJ whole genome shotgun (WGS) entry which is preliminary data.</text>
</comment>
<dbReference type="EMBL" id="JAFIQS020000003">
    <property type="protein sequence ID" value="KAH9483572.1"/>
    <property type="molecule type" value="Genomic_DNA"/>
</dbReference>
<reference evidence="1" key="1">
    <citation type="submission" date="2021-10" db="EMBL/GenBank/DDBJ databases">
        <title>Psilocybe cubensis genome.</title>
        <authorList>
            <person name="Mckernan K.J."/>
            <person name="Crawford S."/>
            <person name="Trippe A."/>
            <person name="Kane L.T."/>
            <person name="Mclaughlin S."/>
        </authorList>
    </citation>
    <scope>NUCLEOTIDE SEQUENCE</scope>
    <source>
        <strain evidence="1">MGC-MH-2018</strain>
    </source>
</reference>
<organism evidence="1 2">
    <name type="scientific">Psilocybe cubensis</name>
    <name type="common">Psychedelic mushroom</name>
    <name type="synonym">Stropharia cubensis</name>
    <dbReference type="NCBI Taxonomy" id="181762"/>
    <lineage>
        <taxon>Eukaryota</taxon>
        <taxon>Fungi</taxon>
        <taxon>Dikarya</taxon>
        <taxon>Basidiomycota</taxon>
        <taxon>Agaricomycotina</taxon>
        <taxon>Agaricomycetes</taxon>
        <taxon>Agaricomycetidae</taxon>
        <taxon>Agaricales</taxon>
        <taxon>Agaricineae</taxon>
        <taxon>Strophariaceae</taxon>
        <taxon>Psilocybe</taxon>
    </lineage>
</organism>
<keyword evidence="1" id="KW-0808">Transferase</keyword>
<evidence type="ECO:0000313" key="1">
    <source>
        <dbReference type="EMBL" id="KAH9483572.1"/>
    </source>
</evidence>
<gene>
    <name evidence="1" type="ORF">JR316_0003042</name>
</gene>
<keyword evidence="1" id="KW-0418">Kinase</keyword>
<keyword evidence="2" id="KW-1185">Reference proteome</keyword>
<name>A0ACB8H7C2_PSICU</name>
<proteinExistence type="predicted"/>
<dbReference type="Proteomes" id="UP000664032">
    <property type="component" value="Unassembled WGS sequence"/>
</dbReference>
<protein>
    <submittedName>
        <fullName evidence="1">Hydroxymethylpyrimidine/phosphomethylpyrimidine kinase 2</fullName>
    </submittedName>
</protein>